<dbReference type="InterPro" id="IPR021598">
    <property type="entry name" value="DUF3221"/>
</dbReference>
<dbReference type="RefSeq" id="WP_116555138.1">
    <property type="nucleotide sequence ID" value="NZ_QCZG01000025.1"/>
</dbReference>
<feature type="signal peptide" evidence="1">
    <location>
        <begin position="1"/>
        <end position="19"/>
    </location>
</feature>
<accession>A0A2U1JXP3</accession>
<comment type="caution">
    <text evidence="2">The sequence shown here is derived from an EMBL/GenBank/DDBJ whole genome shotgun (WGS) entry which is preliminary data.</text>
</comment>
<dbReference type="Pfam" id="PF11518">
    <property type="entry name" value="DUF3221"/>
    <property type="match status" value="1"/>
</dbReference>
<gene>
    <name evidence="2" type="ORF">DCC39_11960</name>
</gene>
<feature type="chain" id="PRO_5038412924" evidence="1">
    <location>
        <begin position="20"/>
        <end position="126"/>
    </location>
</feature>
<dbReference type="EMBL" id="QCZG01000025">
    <property type="protein sequence ID" value="PWA09996.1"/>
    <property type="molecule type" value="Genomic_DNA"/>
</dbReference>
<keyword evidence="3" id="KW-1185">Reference proteome</keyword>
<dbReference type="AlphaFoldDB" id="A0A2U1JXP3"/>
<proteinExistence type="predicted"/>
<reference evidence="2 3" key="1">
    <citation type="submission" date="2018-04" db="EMBL/GenBank/DDBJ databases">
        <title>Camelliibacillus theae gen. nov., sp. nov., isolated from Pu'er tea.</title>
        <authorList>
            <person name="Niu L."/>
        </authorList>
    </citation>
    <scope>NUCLEOTIDE SEQUENCE [LARGE SCALE GENOMIC DNA]</scope>
    <source>
        <strain evidence="2 3">T8</strain>
    </source>
</reference>
<evidence type="ECO:0000313" key="2">
    <source>
        <dbReference type="EMBL" id="PWA09996.1"/>
    </source>
</evidence>
<name>A0A2U1JXP3_9BACI</name>
<dbReference type="PROSITE" id="PS51257">
    <property type="entry name" value="PROKAR_LIPOPROTEIN"/>
    <property type="match status" value="1"/>
</dbReference>
<evidence type="ECO:0000313" key="3">
    <source>
        <dbReference type="Proteomes" id="UP000245998"/>
    </source>
</evidence>
<dbReference type="Proteomes" id="UP000245998">
    <property type="component" value="Unassembled WGS sequence"/>
</dbReference>
<organism evidence="2 3">
    <name type="scientific">Pueribacillus theae</name>
    <dbReference type="NCBI Taxonomy" id="2171751"/>
    <lineage>
        <taxon>Bacteria</taxon>
        <taxon>Bacillati</taxon>
        <taxon>Bacillota</taxon>
        <taxon>Bacilli</taxon>
        <taxon>Bacillales</taxon>
        <taxon>Bacillaceae</taxon>
        <taxon>Pueribacillus</taxon>
    </lineage>
</organism>
<protein>
    <submittedName>
        <fullName evidence="2">DUF3221 domain-containing protein</fullName>
    </submittedName>
</protein>
<sequence length="126" mass="13799">MKRLLVFFLLISSMLVVTGCGSNKSDTSEKDTGVSIRGTIEEVEELKGVEGKQILVEGEKEKDTEYDKASVKVTEDTKVFSLKDGEKVKALMQELQKGLLVEVIFVGSVAESYPVQATASQIIILK</sequence>
<keyword evidence="1" id="KW-0732">Signal</keyword>
<evidence type="ECO:0000256" key="1">
    <source>
        <dbReference type="SAM" id="SignalP"/>
    </source>
</evidence>
<dbReference type="OrthoDB" id="2662747at2"/>